<evidence type="ECO:0000313" key="2">
    <source>
        <dbReference type="EMBL" id="MDT3467759.1"/>
    </source>
</evidence>
<dbReference type="Pfam" id="PF07434">
    <property type="entry name" value="CblD"/>
    <property type="match status" value="1"/>
</dbReference>
<dbReference type="Gene3D" id="2.60.40.2040">
    <property type="entry name" value="CFA/I fimbrial subunit E, pilin domain"/>
    <property type="match status" value="1"/>
</dbReference>
<dbReference type="EMBL" id="JAVSKO010000003">
    <property type="protein sequence ID" value="MDT3467759.1"/>
    <property type="molecule type" value="Genomic_DNA"/>
</dbReference>
<name>A0AAJ2MYP7_STEMA</name>
<comment type="caution">
    <text evidence="2">The sequence shown here is derived from an EMBL/GenBank/DDBJ whole genome shotgun (WGS) entry which is preliminary data.</text>
</comment>
<feature type="signal peptide" evidence="1">
    <location>
        <begin position="1"/>
        <end position="24"/>
    </location>
</feature>
<dbReference type="InterPro" id="IPR043037">
    <property type="entry name" value="CfaE_adhesin"/>
</dbReference>
<feature type="chain" id="PRO_5042495129" evidence="1">
    <location>
        <begin position="25"/>
        <end position="380"/>
    </location>
</feature>
<keyword evidence="1" id="KW-0732">Signal</keyword>
<dbReference type="AlphaFoldDB" id="A0AAJ2MYP7"/>
<dbReference type="RefSeq" id="WP_312561270.1">
    <property type="nucleotide sequence ID" value="NZ_JAVSKO010000003.1"/>
</dbReference>
<dbReference type="InterPro" id="IPR010888">
    <property type="entry name" value="CblD"/>
</dbReference>
<sequence length="380" mass="41781">MKRRVVFVWMVVSALAVVVPRAFAQRPPQMDPPTGVITQDIVMSWDRSAMPGVIEVWPRRTLIAHDHLDPAKQYGALFLTCASATDSETGRCAVEDTHASTTGVLSDIQTKFVEQRTGQRVDISISVGTFRIESSISCGSDYWNDSIHSAHSSYGKLCFGEPPAGSGGILSVLSSAQQRLTAGQWKGTLELRLRRPPAEHLATYVFNFDFTVTDHDAVSIYLPAFEYGNAHVNLDLRYDPIAKMIGGRKDVDMCLYDGVGSSSEYLGVTVRDAGPHPSGGDGFSVWHPDTTGDESERVDFDVLLDYAGNRRRMRNGVEEQLHGVDSTALRLVKLPKLDQPVYCVPTPLTLLTPQFPSSSKRQGVYSGELKVELRVPAVRP</sequence>
<dbReference type="Proteomes" id="UP001251948">
    <property type="component" value="Unassembled WGS sequence"/>
</dbReference>
<gene>
    <name evidence="2" type="ORF">ROV92_07090</name>
</gene>
<evidence type="ECO:0000313" key="3">
    <source>
        <dbReference type="Proteomes" id="UP001251948"/>
    </source>
</evidence>
<evidence type="ECO:0000256" key="1">
    <source>
        <dbReference type="SAM" id="SignalP"/>
    </source>
</evidence>
<dbReference type="Gene3D" id="2.60.40.2520">
    <property type="entry name" value="CFA/I fimbrial subunit E, adhesin domain"/>
    <property type="match status" value="1"/>
</dbReference>
<accession>A0AAJ2MYP7</accession>
<protein>
    <submittedName>
        <fullName evidence="2">CfaE/CblD family pilus tip adhesin</fullName>
    </submittedName>
</protein>
<reference evidence="2" key="1">
    <citation type="submission" date="2023-07" db="EMBL/GenBank/DDBJ databases">
        <title>Comparative genomics of clinical Stenotrophomonas maltophilia isolates reveals regions of diversity which correlate with colonization and persistence in vivo.</title>
        <authorList>
            <person name="Mcdaniel M.S."/>
            <person name="Swords W.E."/>
            <person name="Sumpter N.A."/>
            <person name="Lindgren N.R."/>
            <person name="Billiot C.E."/>
        </authorList>
    </citation>
    <scope>NUCLEOTIDE SEQUENCE</scope>
    <source>
        <strain evidence="2">Ism4</strain>
    </source>
</reference>
<organism evidence="2 3">
    <name type="scientific">Stenotrophomonas maltophilia</name>
    <name type="common">Pseudomonas maltophilia</name>
    <name type="synonym">Xanthomonas maltophilia</name>
    <dbReference type="NCBI Taxonomy" id="40324"/>
    <lineage>
        <taxon>Bacteria</taxon>
        <taxon>Pseudomonadati</taxon>
        <taxon>Pseudomonadota</taxon>
        <taxon>Gammaproteobacteria</taxon>
        <taxon>Lysobacterales</taxon>
        <taxon>Lysobacteraceae</taxon>
        <taxon>Stenotrophomonas</taxon>
        <taxon>Stenotrophomonas maltophilia group</taxon>
    </lineage>
</organism>
<proteinExistence type="predicted"/>